<proteinExistence type="predicted"/>
<feature type="chain" id="PRO_5013227846" description="NIPSNAP protein" evidence="1">
    <location>
        <begin position="22"/>
        <end position="253"/>
    </location>
</feature>
<protein>
    <recommendedName>
        <fullName evidence="4">NIPSNAP protein</fullName>
    </recommendedName>
</protein>
<gene>
    <name evidence="2" type="ORF">SAMN06295937_100676</name>
</gene>
<dbReference type="EMBL" id="FUYP01000006">
    <property type="protein sequence ID" value="SKB44648.1"/>
    <property type="molecule type" value="Genomic_DNA"/>
</dbReference>
<dbReference type="OrthoDB" id="795133at2"/>
<feature type="signal peptide" evidence="1">
    <location>
        <begin position="1"/>
        <end position="21"/>
    </location>
</feature>
<evidence type="ECO:0000313" key="2">
    <source>
        <dbReference type="EMBL" id="SKB44648.1"/>
    </source>
</evidence>
<organism evidence="2 3">
    <name type="scientific">Sphingopyxis flava</name>
    <dbReference type="NCBI Taxonomy" id="1507287"/>
    <lineage>
        <taxon>Bacteria</taxon>
        <taxon>Pseudomonadati</taxon>
        <taxon>Pseudomonadota</taxon>
        <taxon>Alphaproteobacteria</taxon>
        <taxon>Sphingomonadales</taxon>
        <taxon>Sphingomonadaceae</taxon>
        <taxon>Sphingopyxis</taxon>
    </lineage>
</organism>
<keyword evidence="3" id="KW-1185">Reference proteome</keyword>
<dbReference type="Proteomes" id="UP000190044">
    <property type="component" value="Unassembled WGS sequence"/>
</dbReference>
<evidence type="ECO:0000256" key="1">
    <source>
        <dbReference type="SAM" id="SignalP"/>
    </source>
</evidence>
<evidence type="ECO:0008006" key="4">
    <source>
        <dbReference type="Google" id="ProtNLM"/>
    </source>
</evidence>
<accession>A0A1T5BBQ1</accession>
<sequence>MNGLKAAAALAAALLAARAGAQAPVSENEGIAQFYSYRVADRAAFEAGYRAHLGWHARNGDPLIWYAWTVQTGPRRGLFVDATAGTSFSALDRRVKPAEDGADFRRTAASHAVAVDVETWELWAGVSTATPLEDKRPSAIVDVFRIDVAPGDTAAFERAMTALATPRGQAGVQLSWYRRLRGGDGPAYFAMLARENWAGLGAAGGTFAAMLARAYGASEGEVDKVLGEVSGLSVESWTYEPRLSLIPGAPLAL</sequence>
<dbReference type="RefSeq" id="WP_079637884.1">
    <property type="nucleotide sequence ID" value="NZ_FUYP01000006.1"/>
</dbReference>
<evidence type="ECO:0000313" key="3">
    <source>
        <dbReference type="Proteomes" id="UP000190044"/>
    </source>
</evidence>
<reference evidence="3" key="1">
    <citation type="submission" date="2017-02" db="EMBL/GenBank/DDBJ databases">
        <authorList>
            <person name="Varghese N."/>
            <person name="Submissions S."/>
        </authorList>
    </citation>
    <scope>NUCLEOTIDE SEQUENCE [LARGE SCALE GENOMIC DNA]</scope>
    <source>
        <strain evidence="3">R11H</strain>
    </source>
</reference>
<dbReference type="AlphaFoldDB" id="A0A1T5BBQ1"/>
<keyword evidence="1" id="KW-0732">Signal</keyword>
<name>A0A1T5BBQ1_9SPHN</name>